<proteinExistence type="predicted"/>
<evidence type="ECO:0000313" key="2">
    <source>
        <dbReference type="Proteomes" id="UP001642487"/>
    </source>
</evidence>
<gene>
    <name evidence="1" type="ORF">CITCOLO1_LOCUS6821</name>
</gene>
<organism evidence="1 2">
    <name type="scientific">Citrullus colocynthis</name>
    <name type="common">colocynth</name>
    <dbReference type="NCBI Taxonomy" id="252529"/>
    <lineage>
        <taxon>Eukaryota</taxon>
        <taxon>Viridiplantae</taxon>
        <taxon>Streptophyta</taxon>
        <taxon>Embryophyta</taxon>
        <taxon>Tracheophyta</taxon>
        <taxon>Spermatophyta</taxon>
        <taxon>Magnoliopsida</taxon>
        <taxon>eudicotyledons</taxon>
        <taxon>Gunneridae</taxon>
        <taxon>Pentapetalae</taxon>
        <taxon>rosids</taxon>
        <taxon>fabids</taxon>
        <taxon>Cucurbitales</taxon>
        <taxon>Cucurbitaceae</taxon>
        <taxon>Benincaseae</taxon>
        <taxon>Citrullus</taxon>
    </lineage>
</organism>
<name>A0ABP0Y644_9ROSI</name>
<evidence type="ECO:0000313" key="1">
    <source>
        <dbReference type="EMBL" id="CAK9315041.1"/>
    </source>
</evidence>
<reference evidence="1 2" key="1">
    <citation type="submission" date="2024-03" db="EMBL/GenBank/DDBJ databases">
        <authorList>
            <person name="Gkanogiannis A."/>
            <person name="Becerra Lopez-Lavalle L."/>
        </authorList>
    </citation>
    <scope>NUCLEOTIDE SEQUENCE [LARGE SCALE GENOMIC DNA]</scope>
</reference>
<accession>A0ABP0Y644</accession>
<sequence>MYGRDLSYKIVSGVRYHTRFQRNAITAASVAILSDKSAAPRPRPARVKQAPVSLYNLAGVSRRRKSSNGGKVTEIGIPLDGIRIFPQILHIPVDRRPLLPLLMELELRLVPPLASRPSQHSDRRRTRLVSHHRLRIRRLSLNDRLLLRLLRLQLVIRSRSIPFRNRLSLPQRH</sequence>
<dbReference type="EMBL" id="OZ021736">
    <property type="protein sequence ID" value="CAK9315041.1"/>
    <property type="molecule type" value="Genomic_DNA"/>
</dbReference>
<protein>
    <submittedName>
        <fullName evidence="1">Uncharacterized protein</fullName>
    </submittedName>
</protein>
<keyword evidence="2" id="KW-1185">Reference proteome</keyword>
<dbReference type="Proteomes" id="UP001642487">
    <property type="component" value="Chromosome 2"/>
</dbReference>